<sequence length="35" mass="4405">MTYRELQRLMRRLSKERRNEAMRILLASKVEQQRN</sequence>
<accession>A0A0F8ZP03</accession>
<comment type="caution">
    <text evidence="1">The sequence shown here is derived from an EMBL/GenBank/DDBJ whole genome shotgun (WGS) entry which is preliminary data.</text>
</comment>
<gene>
    <name evidence="1" type="ORF">LCGC14_2671160</name>
</gene>
<organism evidence="1">
    <name type="scientific">marine sediment metagenome</name>
    <dbReference type="NCBI Taxonomy" id="412755"/>
    <lineage>
        <taxon>unclassified sequences</taxon>
        <taxon>metagenomes</taxon>
        <taxon>ecological metagenomes</taxon>
    </lineage>
</organism>
<name>A0A0F8ZP03_9ZZZZ</name>
<dbReference type="AlphaFoldDB" id="A0A0F8ZP03"/>
<dbReference type="EMBL" id="LAZR01046840">
    <property type="protein sequence ID" value="KKK95597.1"/>
    <property type="molecule type" value="Genomic_DNA"/>
</dbReference>
<proteinExistence type="predicted"/>
<evidence type="ECO:0000313" key="1">
    <source>
        <dbReference type="EMBL" id="KKK95597.1"/>
    </source>
</evidence>
<reference evidence="1" key="1">
    <citation type="journal article" date="2015" name="Nature">
        <title>Complex archaea that bridge the gap between prokaryotes and eukaryotes.</title>
        <authorList>
            <person name="Spang A."/>
            <person name="Saw J.H."/>
            <person name="Jorgensen S.L."/>
            <person name="Zaremba-Niedzwiedzka K."/>
            <person name="Martijn J."/>
            <person name="Lind A.E."/>
            <person name="van Eijk R."/>
            <person name="Schleper C."/>
            <person name="Guy L."/>
            <person name="Ettema T.J."/>
        </authorList>
    </citation>
    <scope>NUCLEOTIDE SEQUENCE</scope>
</reference>
<protein>
    <submittedName>
        <fullName evidence="1">Uncharacterized protein</fullName>
    </submittedName>
</protein>